<protein>
    <submittedName>
        <fullName evidence="2">(raccoon dog) hypothetical protein</fullName>
    </submittedName>
</protein>
<name>A0A811YK92_NYCPR</name>
<feature type="compositionally biased region" description="Polar residues" evidence="1">
    <location>
        <begin position="66"/>
        <end position="78"/>
    </location>
</feature>
<organism evidence="2 3">
    <name type="scientific">Nyctereutes procyonoides</name>
    <name type="common">Raccoon dog</name>
    <name type="synonym">Canis procyonoides</name>
    <dbReference type="NCBI Taxonomy" id="34880"/>
    <lineage>
        <taxon>Eukaryota</taxon>
        <taxon>Metazoa</taxon>
        <taxon>Chordata</taxon>
        <taxon>Craniata</taxon>
        <taxon>Vertebrata</taxon>
        <taxon>Euteleostomi</taxon>
        <taxon>Mammalia</taxon>
        <taxon>Eutheria</taxon>
        <taxon>Laurasiatheria</taxon>
        <taxon>Carnivora</taxon>
        <taxon>Caniformia</taxon>
        <taxon>Canidae</taxon>
        <taxon>Nyctereutes</taxon>
    </lineage>
</organism>
<proteinExistence type="predicted"/>
<gene>
    <name evidence="2" type="ORF">NYPRO_LOCUS9694</name>
</gene>
<feature type="region of interest" description="Disordered" evidence="1">
    <location>
        <begin position="43"/>
        <end position="78"/>
    </location>
</feature>
<keyword evidence="3" id="KW-1185">Reference proteome</keyword>
<evidence type="ECO:0000256" key="1">
    <source>
        <dbReference type="SAM" id="MobiDB-lite"/>
    </source>
</evidence>
<evidence type="ECO:0000313" key="3">
    <source>
        <dbReference type="Proteomes" id="UP000645828"/>
    </source>
</evidence>
<sequence>MASVSPRSSSACENPLKPPFPSLPQGCRYVLSHPPPPRPLLFLPTGPAPVLSEKPPSCTKDVSRIPSRSSAPDSPHQTSPIVQNFITFNCNSCATLSLRRWSANRLRTTAKRGQPVPFLHFLPSADLFEKRAIPKY</sequence>
<reference evidence="2" key="1">
    <citation type="submission" date="2020-12" db="EMBL/GenBank/DDBJ databases">
        <authorList>
            <consortium name="Molecular Ecology Group"/>
        </authorList>
    </citation>
    <scope>NUCLEOTIDE SEQUENCE</scope>
    <source>
        <strain evidence="2">TBG_1078</strain>
    </source>
</reference>
<evidence type="ECO:0000313" key="2">
    <source>
        <dbReference type="EMBL" id="CAD7676899.1"/>
    </source>
</evidence>
<comment type="caution">
    <text evidence="2">The sequence shown here is derived from an EMBL/GenBank/DDBJ whole genome shotgun (WGS) entry which is preliminary data.</text>
</comment>
<dbReference type="Proteomes" id="UP000645828">
    <property type="component" value="Unassembled WGS sequence"/>
</dbReference>
<dbReference type="AlphaFoldDB" id="A0A811YK92"/>
<accession>A0A811YK92</accession>
<dbReference type="EMBL" id="CAJHUB010000678">
    <property type="protein sequence ID" value="CAD7676899.1"/>
    <property type="molecule type" value="Genomic_DNA"/>
</dbReference>